<keyword evidence="8 12" id="KW-0862">Zinc</keyword>
<feature type="transmembrane region" description="Helical" evidence="13">
    <location>
        <begin position="20"/>
        <end position="44"/>
    </location>
</feature>
<keyword evidence="7 12" id="KW-0833">Ubl conjugation pathway</keyword>
<organism evidence="15 16">
    <name type="scientific">Aphis glycines</name>
    <name type="common">Soybean aphid</name>
    <dbReference type="NCBI Taxonomy" id="307491"/>
    <lineage>
        <taxon>Eukaryota</taxon>
        <taxon>Metazoa</taxon>
        <taxon>Ecdysozoa</taxon>
        <taxon>Arthropoda</taxon>
        <taxon>Hexapoda</taxon>
        <taxon>Insecta</taxon>
        <taxon>Pterygota</taxon>
        <taxon>Neoptera</taxon>
        <taxon>Paraneoptera</taxon>
        <taxon>Hemiptera</taxon>
        <taxon>Sternorrhyncha</taxon>
        <taxon>Aphidomorpha</taxon>
        <taxon>Aphidoidea</taxon>
        <taxon>Aphididae</taxon>
        <taxon>Aphidini</taxon>
        <taxon>Aphis</taxon>
        <taxon>Aphis</taxon>
    </lineage>
</organism>
<dbReference type="GO" id="GO:0030915">
    <property type="term" value="C:Smc5-Smc6 complex"/>
    <property type="evidence" value="ECO:0007669"/>
    <property type="project" value="UniProtKB-UniRule"/>
</dbReference>
<feature type="domain" description="Non-structural maintenance of chromosomes element 1 RING C4HC3-type" evidence="14">
    <location>
        <begin position="248"/>
        <end position="288"/>
    </location>
</feature>
<comment type="similarity">
    <text evidence="12">Belongs to the NSE1 family.</text>
</comment>
<dbReference type="Gene3D" id="3.90.1150.220">
    <property type="match status" value="1"/>
</dbReference>
<evidence type="ECO:0000256" key="4">
    <source>
        <dbReference type="ARBA" id="ARBA00022723"/>
    </source>
</evidence>
<sequence length="305" mass="34913">MLMVGGLHSPCQVNFARFLLSLLLFSAFQSSAGLHLLVVFIISYKQNYKYLLKIQTTVFDIYWKFFDIVTKHCLIDVILLLIHNYSTMAYNDKHRQFLQYFMHERIVSESDARKINDILFPEKKVDDIVQLINTKICPLEFKINKVVCEQNGKVTYVFIATFLDNFNAKPDPSKMMFGKIVNHIVTSGGSVTYDEIITSVKNLSDTQLYNYFTSKYLIADKDKNIFLSPLAISELEGYLTEKFEDKRCMGCLSIVGHGIKCSSCEKFAHGHCLTAYFKNVGSKKCPKCSNTLNVSWDSITTVNKL</sequence>
<evidence type="ECO:0000256" key="5">
    <source>
        <dbReference type="ARBA" id="ARBA00022763"/>
    </source>
</evidence>
<comment type="subunit">
    <text evidence="12">Component of the Smc5-Smc6 complex.</text>
</comment>
<evidence type="ECO:0000256" key="12">
    <source>
        <dbReference type="RuleBase" id="RU368018"/>
    </source>
</evidence>
<comment type="catalytic activity">
    <reaction evidence="12">
        <text>S-ubiquitinyl-[E2 ubiquitin-conjugating enzyme]-L-cysteine + [acceptor protein]-L-lysine = [E2 ubiquitin-conjugating enzyme]-L-cysteine + N(6)-ubiquitinyl-[acceptor protein]-L-lysine.</text>
        <dbReference type="EC" id="2.3.2.27"/>
    </reaction>
</comment>
<dbReference type="GO" id="GO:0000724">
    <property type="term" value="P:double-strand break repair via homologous recombination"/>
    <property type="evidence" value="ECO:0007669"/>
    <property type="project" value="TreeGrafter"/>
</dbReference>
<keyword evidence="13" id="KW-1133">Transmembrane helix</keyword>
<protein>
    <recommendedName>
        <fullName evidence="2 12">Non-structural maintenance of chromosomes element 1 homolog</fullName>
        <ecNumber evidence="12">2.3.2.27</ecNumber>
    </recommendedName>
</protein>
<evidence type="ECO:0000256" key="3">
    <source>
        <dbReference type="ARBA" id="ARBA00022679"/>
    </source>
</evidence>
<keyword evidence="13" id="KW-0812">Transmembrane</keyword>
<evidence type="ECO:0000256" key="7">
    <source>
        <dbReference type="ARBA" id="ARBA00022786"/>
    </source>
</evidence>
<evidence type="ECO:0000256" key="11">
    <source>
        <dbReference type="ARBA" id="ARBA00023242"/>
    </source>
</evidence>
<keyword evidence="3 12" id="KW-0808">Transferase</keyword>
<gene>
    <name evidence="15" type="ORF">AGLY_006105</name>
</gene>
<reference evidence="15 16" key="1">
    <citation type="submission" date="2019-08" db="EMBL/GenBank/DDBJ databases">
        <title>The genome of the soybean aphid Biotype 1, its phylome, world population structure and adaptation to the North American continent.</title>
        <authorList>
            <person name="Giordano R."/>
            <person name="Donthu R.K."/>
            <person name="Hernandez A.G."/>
            <person name="Wright C.L."/>
            <person name="Zimin A.V."/>
        </authorList>
    </citation>
    <scope>NUCLEOTIDE SEQUENCE [LARGE SCALE GENOMIC DNA]</scope>
    <source>
        <tissue evidence="15">Whole aphids</tissue>
    </source>
</reference>
<dbReference type="Pfam" id="PF07574">
    <property type="entry name" value="SMC_Nse1"/>
    <property type="match status" value="1"/>
</dbReference>
<dbReference type="OrthoDB" id="185455at2759"/>
<dbReference type="InterPro" id="IPR014857">
    <property type="entry name" value="Nse1_RING_C4HC3-type"/>
</dbReference>
<evidence type="ECO:0000256" key="13">
    <source>
        <dbReference type="SAM" id="Phobius"/>
    </source>
</evidence>
<dbReference type="EC" id="2.3.2.27" evidence="12"/>
<name>A0A6G0TTB1_APHGL</name>
<keyword evidence="16" id="KW-1185">Reference proteome</keyword>
<dbReference type="GO" id="GO:0008270">
    <property type="term" value="F:zinc ion binding"/>
    <property type="evidence" value="ECO:0007669"/>
    <property type="project" value="UniProtKB-KW"/>
</dbReference>
<accession>A0A6G0TTB1</accession>
<keyword evidence="6 12" id="KW-0863">Zinc-finger</keyword>
<evidence type="ECO:0000256" key="1">
    <source>
        <dbReference type="ARBA" id="ARBA00004123"/>
    </source>
</evidence>
<evidence type="ECO:0000259" key="14">
    <source>
        <dbReference type="Pfam" id="PF08746"/>
    </source>
</evidence>
<dbReference type="Gene3D" id="3.30.40.10">
    <property type="entry name" value="Zinc/RING finger domain, C3HC4 (zinc finger)"/>
    <property type="match status" value="1"/>
</dbReference>
<dbReference type="GO" id="GO:0005634">
    <property type="term" value="C:nucleus"/>
    <property type="evidence" value="ECO:0007669"/>
    <property type="project" value="UniProtKB-SubCell"/>
</dbReference>
<dbReference type="PANTHER" id="PTHR20973">
    <property type="entry name" value="NON-SMC ELEMENT 1-RELATED"/>
    <property type="match status" value="1"/>
</dbReference>
<evidence type="ECO:0000256" key="2">
    <source>
        <dbReference type="ARBA" id="ARBA00019422"/>
    </source>
</evidence>
<comment type="caution">
    <text evidence="15">The sequence shown here is derived from an EMBL/GenBank/DDBJ whole genome shotgun (WGS) entry which is preliminary data.</text>
</comment>
<comment type="subcellular location">
    <subcellularLocation>
        <location evidence="1 12">Nucleus</location>
    </subcellularLocation>
</comment>
<evidence type="ECO:0000313" key="15">
    <source>
        <dbReference type="EMBL" id="KAE9538133.1"/>
    </source>
</evidence>
<dbReference type="InterPro" id="IPR011513">
    <property type="entry name" value="Nse1"/>
</dbReference>
<keyword evidence="11 12" id="KW-0539">Nucleus</keyword>
<evidence type="ECO:0000256" key="6">
    <source>
        <dbReference type="ARBA" id="ARBA00022771"/>
    </source>
</evidence>
<evidence type="ECO:0000256" key="10">
    <source>
        <dbReference type="ARBA" id="ARBA00023204"/>
    </source>
</evidence>
<dbReference type="GO" id="GO:0061630">
    <property type="term" value="F:ubiquitin protein ligase activity"/>
    <property type="evidence" value="ECO:0007669"/>
    <property type="project" value="UniProtKB-EC"/>
</dbReference>
<keyword evidence="4 12" id="KW-0479">Metal-binding</keyword>
<evidence type="ECO:0000256" key="9">
    <source>
        <dbReference type="ARBA" id="ARBA00023172"/>
    </source>
</evidence>
<keyword evidence="5 12" id="KW-0227">DNA damage</keyword>
<dbReference type="AlphaFoldDB" id="A0A6G0TTB1"/>
<keyword evidence="10 12" id="KW-0234">DNA repair</keyword>
<dbReference type="Proteomes" id="UP000475862">
    <property type="component" value="Unassembled WGS sequence"/>
</dbReference>
<dbReference type="EMBL" id="VYZN01000017">
    <property type="protein sequence ID" value="KAE9538133.1"/>
    <property type="molecule type" value="Genomic_DNA"/>
</dbReference>
<evidence type="ECO:0000313" key="16">
    <source>
        <dbReference type="Proteomes" id="UP000475862"/>
    </source>
</evidence>
<evidence type="ECO:0000256" key="8">
    <source>
        <dbReference type="ARBA" id="ARBA00022833"/>
    </source>
</evidence>
<dbReference type="InterPro" id="IPR013083">
    <property type="entry name" value="Znf_RING/FYVE/PHD"/>
</dbReference>
<dbReference type="PANTHER" id="PTHR20973:SF0">
    <property type="entry name" value="NON-STRUCTURAL MAINTENANCE OF CHROMOSOMES ELEMENT 1 HOMOLOG"/>
    <property type="match status" value="1"/>
</dbReference>
<proteinExistence type="inferred from homology"/>
<dbReference type="Pfam" id="PF08746">
    <property type="entry name" value="zf-RING-like"/>
    <property type="match status" value="1"/>
</dbReference>
<keyword evidence="9 12" id="KW-0233">DNA recombination</keyword>
<keyword evidence="13" id="KW-0472">Membrane</keyword>